<dbReference type="InterPro" id="IPR000718">
    <property type="entry name" value="Peptidase_M13"/>
</dbReference>
<dbReference type="OrthoDB" id="4649316at2"/>
<evidence type="ECO:0000256" key="5">
    <source>
        <dbReference type="ARBA" id="ARBA00022833"/>
    </source>
</evidence>
<dbReference type="SUPFAM" id="SSF55486">
    <property type="entry name" value="Metalloproteases ('zincins'), catalytic domain"/>
    <property type="match status" value="1"/>
</dbReference>
<dbReference type="PROSITE" id="PS51885">
    <property type="entry name" value="NEPRILYSIN"/>
    <property type="match status" value="1"/>
</dbReference>
<evidence type="ECO:0008006" key="12">
    <source>
        <dbReference type="Google" id="ProtNLM"/>
    </source>
</evidence>
<dbReference type="PANTHER" id="PTHR11733">
    <property type="entry name" value="ZINC METALLOPROTEASE FAMILY M13 NEPRILYSIN-RELATED"/>
    <property type="match status" value="1"/>
</dbReference>
<dbReference type="PROSITE" id="PS51257">
    <property type="entry name" value="PROKAR_LIPOPROTEIN"/>
    <property type="match status" value="1"/>
</dbReference>
<evidence type="ECO:0000256" key="4">
    <source>
        <dbReference type="ARBA" id="ARBA00022801"/>
    </source>
</evidence>
<dbReference type="RefSeq" id="WP_153421320.1">
    <property type="nucleotide sequence ID" value="NZ_WFLM01000005.1"/>
</dbReference>
<proteinExistence type="predicted"/>
<name>A0A6N6VSY3_9BACT</name>
<evidence type="ECO:0000313" key="10">
    <source>
        <dbReference type="EMBL" id="KAB8036905.1"/>
    </source>
</evidence>
<dbReference type="GO" id="GO:0046872">
    <property type="term" value="F:metal ion binding"/>
    <property type="evidence" value="ECO:0007669"/>
    <property type="project" value="UniProtKB-KW"/>
</dbReference>
<dbReference type="CDD" id="cd08662">
    <property type="entry name" value="M13"/>
    <property type="match status" value="1"/>
</dbReference>
<keyword evidence="4" id="KW-0378">Hydrolase</keyword>
<evidence type="ECO:0000259" key="9">
    <source>
        <dbReference type="Pfam" id="PF05649"/>
    </source>
</evidence>
<dbReference type="Proteomes" id="UP000437748">
    <property type="component" value="Unassembled WGS sequence"/>
</dbReference>
<keyword evidence="3" id="KW-0479">Metal-binding</keyword>
<feature type="domain" description="Peptidase M13 N-terminal" evidence="9">
    <location>
        <begin position="52"/>
        <end position="417"/>
    </location>
</feature>
<gene>
    <name evidence="10" type="ORF">GCL60_13760</name>
</gene>
<keyword evidence="5" id="KW-0862">Zinc</keyword>
<dbReference type="Gene3D" id="1.10.1380.10">
    <property type="entry name" value="Neutral endopeptidase , domain2"/>
    <property type="match status" value="1"/>
</dbReference>
<keyword evidence="6" id="KW-0482">Metalloprotease</keyword>
<comment type="cofactor">
    <cofactor evidence="1">
        <name>Zn(2+)</name>
        <dbReference type="ChEBI" id="CHEBI:29105"/>
    </cofactor>
</comment>
<dbReference type="AlphaFoldDB" id="A0A6N6VSY3"/>
<evidence type="ECO:0000256" key="7">
    <source>
        <dbReference type="SAM" id="SignalP"/>
    </source>
</evidence>
<dbReference type="InterPro" id="IPR018497">
    <property type="entry name" value="Peptidase_M13_C"/>
</dbReference>
<dbReference type="InterPro" id="IPR024079">
    <property type="entry name" value="MetalloPept_cat_dom_sf"/>
</dbReference>
<protein>
    <recommendedName>
        <fullName evidence="12">M13 family peptidase</fullName>
    </recommendedName>
</protein>
<dbReference type="EMBL" id="WFLM01000005">
    <property type="protein sequence ID" value="KAB8036905.1"/>
    <property type="molecule type" value="Genomic_DNA"/>
</dbReference>
<dbReference type="InterPro" id="IPR008753">
    <property type="entry name" value="Peptidase_M13_N"/>
</dbReference>
<organism evidence="10 11">
    <name type="scientific">Silvanigrella paludirubra</name>
    <dbReference type="NCBI Taxonomy" id="2499159"/>
    <lineage>
        <taxon>Bacteria</taxon>
        <taxon>Pseudomonadati</taxon>
        <taxon>Bdellovibrionota</taxon>
        <taxon>Oligoflexia</taxon>
        <taxon>Silvanigrellales</taxon>
        <taxon>Silvanigrellaceae</taxon>
        <taxon>Silvanigrella</taxon>
    </lineage>
</organism>
<evidence type="ECO:0000259" key="8">
    <source>
        <dbReference type="Pfam" id="PF01431"/>
    </source>
</evidence>
<evidence type="ECO:0000256" key="3">
    <source>
        <dbReference type="ARBA" id="ARBA00022723"/>
    </source>
</evidence>
<evidence type="ECO:0000256" key="1">
    <source>
        <dbReference type="ARBA" id="ARBA00001947"/>
    </source>
</evidence>
<dbReference type="Gene3D" id="3.40.390.10">
    <property type="entry name" value="Collagenase (Catalytic Domain)"/>
    <property type="match status" value="1"/>
</dbReference>
<dbReference type="GO" id="GO:0005886">
    <property type="term" value="C:plasma membrane"/>
    <property type="evidence" value="ECO:0007669"/>
    <property type="project" value="TreeGrafter"/>
</dbReference>
<dbReference type="PRINTS" id="PR00786">
    <property type="entry name" value="NEPRILYSIN"/>
</dbReference>
<feature type="domain" description="Peptidase M13 C-terminal" evidence="8">
    <location>
        <begin position="476"/>
        <end position="664"/>
    </location>
</feature>
<keyword evidence="7" id="KW-0732">Signal</keyword>
<evidence type="ECO:0000256" key="2">
    <source>
        <dbReference type="ARBA" id="ARBA00022670"/>
    </source>
</evidence>
<dbReference type="Pfam" id="PF01431">
    <property type="entry name" value="Peptidase_M13"/>
    <property type="match status" value="1"/>
</dbReference>
<dbReference type="GO" id="GO:0016485">
    <property type="term" value="P:protein processing"/>
    <property type="evidence" value="ECO:0007669"/>
    <property type="project" value="TreeGrafter"/>
</dbReference>
<dbReference type="InterPro" id="IPR042089">
    <property type="entry name" value="Peptidase_M13_dom_2"/>
</dbReference>
<keyword evidence="11" id="KW-1185">Reference proteome</keyword>
<accession>A0A6N6VSY3</accession>
<keyword evidence="2" id="KW-0645">Protease</keyword>
<evidence type="ECO:0000313" key="11">
    <source>
        <dbReference type="Proteomes" id="UP000437748"/>
    </source>
</evidence>
<comment type="caution">
    <text evidence="10">The sequence shown here is derived from an EMBL/GenBank/DDBJ whole genome shotgun (WGS) entry which is preliminary data.</text>
</comment>
<dbReference type="PANTHER" id="PTHR11733:SF208">
    <property type="entry name" value="PEPTIDASE M13 C-TERMINAL DOMAIN-CONTAINING PROTEIN"/>
    <property type="match status" value="1"/>
</dbReference>
<evidence type="ECO:0000256" key="6">
    <source>
        <dbReference type="ARBA" id="ARBA00023049"/>
    </source>
</evidence>
<feature type="signal peptide" evidence="7">
    <location>
        <begin position="1"/>
        <end position="25"/>
    </location>
</feature>
<reference evidence="10 11" key="1">
    <citation type="submission" date="2019-10" db="EMBL/GenBank/DDBJ databases">
        <title>New species of Slilvanegrellaceae.</title>
        <authorList>
            <person name="Pitt A."/>
            <person name="Hahn M.W."/>
        </authorList>
    </citation>
    <scope>NUCLEOTIDE SEQUENCE [LARGE SCALE GENOMIC DNA]</scope>
    <source>
        <strain evidence="10 11">SP-Ram-0.45-NSY-1</strain>
    </source>
</reference>
<sequence length="668" mass="78245">MTIKMRSLYTSIITIACFSSSISFSSEIPTIPDAKFVVPEKREFQLNKSISPCNNFFEYVCSNEIKDFKLPESKNRYIFSINDASERIKKQRFEYINSLLNESNLSAQNKMIKNYYSSCMNEKSRKTEELLLIEEYKKEIVNLSKQELLEKFAQESLTGNSNLISINEFNNRNNPKIKDILFYYHLRLGSKDYYSDENLMKDYHDLMIQFFDLISMSSLKNETSFLIDFEKSIAKVYPSKAEFRNIFTSNISIKREKLLSNYPNLYFKTMLNKIPNNINVNLVTKDVIKQINVLFQKVSIKELQALAIWNRFSMQDIKYSYPEFYIKNKDFQNKYFGSSKIEESLELQCTVDTSQILERNLDIEVLNKYYKNFPENRVKSIVHQIQKTTLENVEKNTWLSKEAKSKAELKIKKIRFQLVKPDNLEDWDLIETTELNPDSFIKNKRKIADNDFNKMLKEIKLPVNDLKWQMSPLTVNAYYNPTANQFVMPLGILQAPFFDETKSDIINFGSVGMVVAHEIGHSIDDQGSKYDELGKLNPWMNKEDLKLFNKKTFKIINLFAKDGIDGKLTLGENIADFVGVKNAFQSAFPNKTSENKEEQKEFFIQFAKVWCGVLQPKVREYFIKNDPHSPIDLRVNNQMKLSEKFEETFSCKKGDPMTLPNEERISLW</sequence>
<feature type="chain" id="PRO_5026714158" description="M13 family peptidase" evidence="7">
    <location>
        <begin position="26"/>
        <end position="668"/>
    </location>
</feature>
<dbReference type="Pfam" id="PF05649">
    <property type="entry name" value="Peptidase_M13_N"/>
    <property type="match status" value="1"/>
</dbReference>
<dbReference type="GO" id="GO:0004222">
    <property type="term" value="F:metalloendopeptidase activity"/>
    <property type="evidence" value="ECO:0007669"/>
    <property type="project" value="InterPro"/>
</dbReference>